<feature type="compositionally biased region" description="Basic and acidic residues" evidence="1">
    <location>
        <begin position="412"/>
        <end position="422"/>
    </location>
</feature>
<dbReference type="EMBL" id="BK015605">
    <property type="protein sequence ID" value="DAE15432.1"/>
    <property type="molecule type" value="Genomic_DNA"/>
</dbReference>
<accession>A0A8S5Q8Q3</accession>
<protein>
    <submittedName>
        <fullName evidence="2">Replisome organizer</fullName>
    </submittedName>
</protein>
<evidence type="ECO:0000313" key="2">
    <source>
        <dbReference type="EMBL" id="DAE15432.1"/>
    </source>
</evidence>
<feature type="region of interest" description="Disordered" evidence="1">
    <location>
        <begin position="159"/>
        <end position="237"/>
    </location>
</feature>
<organism evidence="2">
    <name type="scientific">Siphoviridae sp. ctjOC2</name>
    <dbReference type="NCBI Taxonomy" id="2825632"/>
    <lineage>
        <taxon>Viruses</taxon>
        <taxon>Duplodnaviria</taxon>
        <taxon>Heunggongvirae</taxon>
        <taxon>Uroviricota</taxon>
        <taxon>Caudoviricetes</taxon>
    </lineage>
</organism>
<evidence type="ECO:0000256" key="1">
    <source>
        <dbReference type="SAM" id="MobiDB-lite"/>
    </source>
</evidence>
<name>A0A8S5Q8Q3_9CAUD</name>
<feature type="compositionally biased region" description="Basic and acidic residues" evidence="1">
    <location>
        <begin position="185"/>
        <end position="197"/>
    </location>
</feature>
<sequence>MFKHISCLELPIFLQKKSQIEHLSPLLAKASKLPPPKRRPIMATKTATAPKDDRLFIRITLDFFDSEKVFPLSPGAKLAFIEMIAWSARQHTDGRIRKRLALAKWTPEVVEELLDSDPERPLLAEGESDYFIHDYAEHQQTTADIEAVREARRAAGRKGGLAKAAAQKGVSSKKVAKASKPLAKPAEKENEKENYKKKGERKARGSVAAPVALCPVPDAPSSSQIENGLDPDGVAPATAVGHSATLELQESKPVGAPRPVVVDPEPAPAPVLEDPWAGLPALPDHQTAQASDTDCADGRVPSCLNPTSEKTVTAKDQAVVAAVRAYQVIGTPAEWSSPDDPRCRKHAYLPREEVPPCRNCMRSRQWFEQRADAEKQAHLAAIHACSLCDDLGYVAVKNAAGETTGVAHCDHTGELPKPKAETQPRLTGRGMPAHLREKLDGILGRQTAQETAPEAPQKAETRGAYTDTLNHDPNPAEERSGELVAVGAAS</sequence>
<proteinExistence type="predicted"/>
<reference evidence="2" key="1">
    <citation type="journal article" date="2021" name="Proc. Natl. Acad. Sci. U.S.A.">
        <title>A Catalog of Tens of Thousands of Viruses from Human Metagenomes Reveals Hidden Associations with Chronic Diseases.</title>
        <authorList>
            <person name="Tisza M.J."/>
            <person name="Buck C.B."/>
        </authorList>
    </citation>
    <scope>NUCLEOTIDE SEQUENCE</scope>
    <source>
        <strain evidence="2">CtjOC2</strain>
    </source>
</reference>
<feature type="compositionally biased region" description="Low complexity" evidence="1">
    <location>
        <begin position="161"/>
        <end position="184"/>
    </location>
</feature>
<feature type="region of interest" description="Disordered" evidence="1">
    <location>
        <begin position="412"/>
        <end position="432"/>
    </location>
</feature>
<feature type="region of interest" description="Disordered" evidence="1">
    <location>
        <begin position="444"/>
        <end position="490"/>
    </location>
</feature>